<dbReference type="AlphaFoldDB" id="A0A512DJN1"/>
<dbReference type="EMBL" id="BJYZ01000003">
    <property type="protein sequence ID" value="GEO36684.1"/>
    <property type="molecule type" value="Genomic_DNA"/>
</dbReference>
<dbReference type="OrthoDB" id="7307348at2"/>
<organism evidence="1 2">
    <name type="scientific">Skermanella aerolata</name>
    <dbReference type="NCBI Taxonomy" id="393310"/>
    <lineage>
        <taxon>Bacteria</taxon>
        <taxon>Pseudomonadati</taxon>
        <taxon>Pseudomonadota</taxon>
        <taxon>Alphaproteobacteria</taxon>
        <taxon>Rhodospirillales</taxon>
        <taxon>Azospirillaceae</taxon>
        <taxon>Skermanella</taxon>
    </lineage>
</organism>
<evidence type="ECO:0000313" key="2">
    <source>
        <dbReference type="Proteomes" id="UP000321523"/>
    </source>
</evidence>
<dbReference type="Proteomes" id="UP000321523">
    <property type="component" value="Unassembled WGS sequence"/>
</dbReference>
<gene>
    <name evidence="1" type="ORF">SAE02_08320</name>
</gene>
<accession>A0A512DJN1</accession>
<reference evidence="1 2" key="1">
    <citation type="submission" date="2019-07" db="EMBL/GenBank/DDBJ databases">
        <title>Whole genome shotgun sequence of Skermanella aerolata NBRC 106429.</title>
        <authorList>
            <person name="Hosoyama A."/>
            <person name="Uohara A."/>
            <person name="Ohji S."/>
            <person name="Ichikawa N."/>
        </authorList>
    </citation>
    <scope>NUCLEOTIDE SEQUENCE [LARGE SCALE GENOMIC DNA]</scope>
    <source>
        <strain evidence="1 2">NBRC 106429</strain>
    </source>
</reference>
<evidence type="ECO:0000313" key="1">
    <source>
        <dbReference type="EMBL" id="GEO36684.1"/>
    </source>
</evidence>
<protein>
    <submittedName>
        <fullName evidence="1">Uncharacterized protein</fullName>
    </submittedName>
</protein>
<comment type="caution">
    <text evidence="1">The sequence shown here is derived from an EMBL/GenBank/DDBJ whole genome shotgun (WGS) entry which is preliminary data.</text>
</comment>
<proteinExistence type="predicted"/>
<sequence length="70" mass="7503">MASYMIKVAGEGAITKAHRTADVGPTSGSSVVYEIQNVPEGVSLEDVISAFQGFKPDEKTYEYDYAALKA</sequence>
<name>A0A512DJN1_9PROT</name>
<keyword evidence="2" id="KW-1185">Reference proteome</keyword>
<dbReference type="RefSeq" id="WP_044426257.1">
    <property type="nucleotide sequence ID" value="NZ_BJYZ01000003.1"/>
</dbReference>